<comment type="similarity">
    <text evidence="2">Belongs to the 2H phosphoesterase superfamily. ThpR family.</text>
</comment>
<feature type="short sequence motif" description="HXTX 2" evidence="2">
    <location>
        <begin position="136"/>
        <end position="139"/>
    </location>
</feature>
<dbReference type="SUPFAM" id="SSF55144">
    <property type="entry name" value="LigT-like"/>
    <property type="match status" value="1"/>
</dbReference>
<sequence>MNSSTPSPQDATLRLFFALWPEGRALGSLGPWQEHAHALCGGRMMRAETLHLTLAFLGQATPEQAQALTAHTRADRIDEGEIELRHYGAFPRQGIVWAGPEADDPATQTLHGIHDRLWNRLQDLGWQRPDQAFKPHVTLLRKADCSALPAPMPEPVVWAYRHYVLVSSEPNKGMAQYRVLARSGADGG</sequence>
<dbReference type="Proteomes" id="UP000194161">
    <property type="component" value="Chromosome"/>
</dbReference>
<evidence type="ECO:0000256" key="2">
    <source>
        <dbReference type="HAMAP-Rule" id="MF_01940"/>
    </source>
</evidence>
<dbReference type="GO" id="GO:0008664">
    <property type="term" value="F:RNA 2',3'-cyclic 3'-phosphodiesterase activity"/>
    <property type="evidence" value="ECO:0007669"/>
    <property type="project" value="UniProtKB-EC"/>
</dbReference>
<feature type="active site" description="Proton donor" evidence="2">
    <location>
        <position position="51"/>
    </location>
</feature>
<comment type="catalytic activity">
    <reaction evidence="2">
        <text>a 3'-end 2',3'-cyclophospho-ribonucleotide-RNA + H2O = a 3'-end 2'-phospho-ribonucleotide-RNA + H(+)</text>
        <dbReference type="Rhea" id="RHEA:11828"/>
        <dbReference type="Rhea" id="RHEA-COMP:10464"/>
        <dbReference type="Rhea" id="RHEA-COMP:17353"/>
        <dbReference type="ChEBI" id="CHEBI:15377"/>
        <dbReference type="ChEBI" id="CHEBI:15378"/>
        <dbReference type="ChEBI" id="CHEBI:83064"/>
        <dbReference type="ChEBI" id="CHEBI:173113"/>
        <dbReference type="EC" id="3.1.4.58"/>
    </reaction>
</comment>
<reference evidence="3 4" key="1">
    <citation type="submission" date="2017-05" db="EMBL/GenBank/DDBJ databases">
        <title>Complete and WGS of Bordetella genogroups.</title>
        <authorList>
            <person name="Spilker T."/>
            <person name="LiPuma J."/>
        </authorList>
    </citation>
    <scope>NUCLEOTIDE SEQUENCE [LARGE SCALE GENOMIC DNA]</scope>
    <source>
        <strain evidence="3 4">AU7206</strain>
    </source>
</reference>
<protein>
    <recommendedName>
        <fullName evidence="2">RNA 2',3'-cyclic phosphodiesterase</fullName>
        <shortName evidence="2">RNA 2',3'-CPDase</shortName>
        <ecNumber evidence="2">3.1.4.58</ecNumber>
    </recommendedName>
</protein>
<dbReference type="KEGG" id="bgm:CAL15_21780"/>
<evidence type="ECO:0000313" key="4">
    <source>
        <dbReference type="Proteomes" id="UP000194161"/>
    </source>
</evidence>
<accession>A0A1W6ZHY6</accession>
<dbReference type="Pfam" id="PF13563">
    <property type="entry name" value="2_5_RNA_ligase2"/>
    <property type="match status" value="1"/>
</dbReference>
<dbReference type="InterPro" id="IPR009097">
    <property type="entry name" value="Cyclic_Pdiesterase"/>
</dbReference>
<dbReference type="InterPro" id="IPR004175">
    <property type="entry name" value="RNA_CPDase"/>
</dbReference>
<evidence type="ECO:0000256" key="1">
    <source>
        <dbReference type="ARBA" id="ARBA00022801"/>
    </source>
</evidence>
<comment type="function">
    <text evidence="2">Hydrolyzes RNA 2',3'-cyclic phosphodiester to an RNA 2'-phosphomonoester.</text>
</comment>
<dbReference type="Gene3D" id="3.90.1140.10">
    <property type="entry name" value="Cyclic phosphodiesterase"/>
    <property type="match status" value="1"/>
</dbReference>
<proteinExistence type="inferred from homology"/>
<dbReference type="NCBIfam" id="TIGR02258">
    <property type="entry name" value="2_5_ligase"/>
    <property type="match status" value="1"/>
</dbReference>
<feature type="active site" description="Proton acceptor" evidence="2">
    <location>
        <position position="136"/>
    </location>
</feature>
<dbReference type="STRING" id="463040.CAL15_21780"/>
<dbReference type="GO" id="GO:0004113">
    <property type="term" value="F:2',3'-cyclic-nucleotide 3'-phosphodiesterase activity"/>
    <property type="evidence" value="ECO:0007669"/>
    <property type="project" value="InterPro"/>
</dbReference>
<keyword evidence="3" id="KW-0436">Ligase</keyword>
<dbReference type="HAMAP" id="MF_01940">
    <property type="entry name" value="RNA_CPDase"/>
    <property type="match status" value="1"/>
</dbReference>
<evidence type="ECO:0000313" key="3">
    <source>
        <dbReference type="EMBL" id="ARP96760.1"/>
    </source>
</evidence>
<dbReference type="EC" id="3.1.4.58" evidence="2"/>
<organism evidence="3 4">
    <name type="scientific">Bordetella genomosp. 13</name>
    <dbReference type="NCBI Taxonomy" id="463040"/>
    <lineage>
        <taxon>Bacteria</taxon>
        <taxon>Pseudomonadati</taxon>
        <taxon>Pseudomonadota</taxon>
        <taxon>Betaproteobacteria</taxon>
        <taxon>Burkholderiales</taxon>
        <taxon>Alcaligenaceae</taxon>
        <taxon>Bordetella</taxon>
    </lineage>
</organism>
<dbReference type="RefSeq" id="WP_086080407.1">
    <property type="nucleotide sequence ID" value="NZ_CP021111.1"/>
</dbReference>
<gene>
    <name evidence="3" type="ORF">CAL15_21780</name>
</gene>
<dbReference type="PANTHER" id="PTHR35561">
    <property type="entry name" value="RNA 2',3'-CYCLIC PHOSPHODIESTERASE"/>
    <property type="match status" value="1"/>
</dbReference>
<dbReference type="OrthoDB" id="7061261at2"/>
<dbReference type="EMBL" id="CP021111">
    <property type="protein sequence ID" value="ARP96760.1"/>
    <property type="molecule type" value="Genomic_DNA"/>
</dbReference>
<feature type="short sequence motif" description="HXTX 1" evidence="2">
    <location>
        <begin position="51"/>
        <end position="54"/>
    </location>
</feature>
<name>A0A1W6ZHY6_9BORD</name>
<dbReference type="GO" id="GO:0016874">
    <property type="term" value="F:ligase activity"/>
    <property type="evidence" value="ECO:0007669"/>
    <property type="project" value="UniProtKB-KW"/>
</dbReference>
<dbReference type="AlphaFoldDB" id="A0A1W6ZHY6"/>
<keyword evidence="1 2" id="KW-0378">Hydrolase</keyword>
<keyword evidence="4" id="KW-1185">Reference proteome</keyword>
<dbReference type="PANTHER" id="PTHR35561:SF1">
    <property type="entry name" value="RNA 2',3'-CYCLIC PHOSPHODIESTERASE"/>
    <property type="match status" value="1"/>
</dbReference>